<evidence type="ECO:0000313" key="1">
    <source>
        <dbReference type="EMBL" id="GIM73377.1"/>
    </source>
</evidence>
<evidence type="ECO:0008006" key="3">
    <source>
        <dbReference type="Google" id="ProtNLM"/>
    </source>
</evidence>
<dbReference type="PANTHER" id="PTHR43130">
    <property type="entry name" value="ARAC-FAMILY TRANSCRIPTIONAL REGULATOR"/>
    <property type="match status" value="1"/>
</dbReference>
<comment type="caution">
    <text evidence="1">The sequence shown here is derived from an EMBL/GenBank/DDBJ whole genome shotgun (WGS) entry which is preliminary data.</text>
</comment>
<organism evidence="1 2">
    <name type="scientific">Actinoplanes auranticolor</name>
    <dbReference type="NCBI Taxonomy" id="47988"/>
    <lineage>
        <taxon>Bacteria</taxon>
        <taxon>Bacillati</taxon>
        <taxon>Actinomycetota</taxon>
        <taxon>Actinomycetes</taxon>
        <taxon>Micromonosporales</taxon>
        <taxon>Micromonosporaceae</taxon>
        <taxon>Actinoplanes</taxon>
    </lineage>
</organism>
<dbReference type="RefSeq" id="WP_212991504.1">
    <property type="nucleotide sequence ID" value="NZ_BAABEA010000054.1"/>
</dbReference>
<name>A0A919VRQ0_9ACTN</name>
<dbReference type="AlphaFoldDB" id="A0A919VRQ0"/>
<dbReference type="InterPro" id="IPR052158">
    <property type="entry name" value="INH-QAR"/>
</dbReference>
<proteinExistence type="predicted"/>
<gene>
    <name evidence="1" type="ORF">Aau02nite_55730</name>
</gene>
<dbReference type="Proteomes" id="UP000681340">
    <property type="component" value="Unassembled WGS sequence"/>
</dbReference>
<sequence>MSNMTNVAVLLPPPEALPARLSTYREVFAGPVFDLAFAAAGTFDLLAGADILAIAPPVRRGPDTITAAEAAALREAVRRNCRILAIGEAVFTVAAAGLLDGRAVSTCPAHAEELRRRYPRVRLAPGVRYVDDDPIFTAAAGAPGVELCLHLVRKYHGAATAAGIARSLPRRRAT</sequence>
<dbReference type="PANTHER" id="PTHR43130:SF3">
    <property type="entry name" value="HTH-TYPE TRANSCRIPTIONAL REGULATOR RV1931C"/>
    <property type="match status" value="1"/>
</dbReference>
<accession>A0A919VRQ0</accession>
<evidence type="ECO:0000313" key="2">
    <source>
        <dbReference type="Proteomes" id="UP000681340"/>
    </source>
</evidence>
<dbReference type="Gene3D" id="3.40.50.880">
    <property type="match status" value="1"/>
</dbReference>
<dbReference type="SUPFAM" id="SSF52317">
    <property type="entry name" value="Class I glutamine amidotransferase-like"/>
    <property type="match status" value="1"/>
</dbReference>
<keyword evidence="2" id="KW-1185">Reference proteome</keyword>
<reference evidence="1" key="1">
    <citation type="submission" date="2021-03" db="EMBL/GenBank/DDBJ databases">
        <title>Whole genome shotgun sequence of Actinoplanes auranticolor NBRC 12245.</title>
        <authorList>
            <person name="Komaki H."/>
            <person name="Tamura T."/>
        </authorList>
    </citation>
    <scope>NUCLEOTIDE SEQUENCE</scope>
    <source>
        <strain evidence="1">NBRC 12245</strain>
    </source>
</reference>
<protein>
    <recommendedName>
        <fullName evidence="3">DJ-1/PfpI family protein</fullName>
    </recommendedName>
</protein>
<dbReference type="InterPro" id="IPR029062">
    <property type="entry name" value="Class_I_gatase-like"/>
</dbReference>
<dbReference type="EMBL" id="BOQL01000044">
    <property type="protein sequence ID" value="GIM73377.1"/>
    <property type="molecule type" value="Genomic_DNA"/>
</dbReference>
<dbReference type="GO" id="GO:0006355">
    <property type="term" value="P:regulation of DNA-templated transcription"/>
    <property type="evidence" value="ECO:0007669"/>
    <property type="project" value="TreeGrafter"/>
</dbReference>